<dbReference type="PIRSF" id="PIRSF016557">
    <property type="entry name" value="Caps_synth_CpsB"/>
    <property type="match status" value="1"/>
</dbReference>
<dbReference type="InterPro" id="IPR016195">
    <property type="entry name" value="Pol/histidinol_Pase-like"/>
</dbReference>
<dbReference type="KEGG" id="tbk:HF295_07510"/>
<evidence type="ECO:0000313" key="7">
    <source>
        <dbReference type="Proteomes" id="UP000512167"/>
    </source>
</evidence>
<keyword evidence="7" id="KW-1185">Reference proteome</keyword>
<keyword evidence="3" id="KW-0378">Hydrolase</keyword>
<organism evidence="6 7">
    <name type="scientific">Hujiaoplasma nucleasis</name>
    <dbReference type="NCBI Taxonomy" id="2725268"/>
    <lineage>
        <taxon>Bacteria</taxon>
        <taxon>Bacillati</taxon>
        <taxon>Mycoplasmatota</taxon>
        <taxon>Mollicutes</taxon>
        <taxon>Candidatus Izemoplasmatales</taxon>
        <taxon>Hujiaoplasmataceae</taxon>
        <taxon>Hujiaoplasma</taxon>
    </lineage>
</organism>
<dbReference type="PANTHER" id="PTHR39181">
    <property type="entry name" value="TYROSINE-PROTEIN PHOSPHATASE YWQE"/>
    <property type="match status" value="1"/>
</dbReference>
<dbReference type="Proteomes" id="UP000512167">
    <property type="component" value="Chromosome"/>
</dbReference>
<evidence type="ECO:0000256" key="5">
    <source>
        <dbReference type="ARBA" id="ARBA00051722"/>
    </source>
</evidence>
<dbReference type="AlphaFoldDB" id="A0A7L6N5D8"/>
<reference evidence="6 7" key="1">
    <citation type="submission" date="2020-04" db="EMBL/GenBank/DDBJ databases">
        <authorList>
            <person name="Zheng R.K."/>
            <person name="Sun C.M."/>
        </authorList>
    </citation>
    <scope>NUCLEOTIDE SEQUENCE [LARGE SCALE GENOMIC DNA]</scope>
    <source>
        <strain evidence="7">zrk29</strain>
    </source>
</reference>
<proteinExistence type="inferred from homology"/>
<gene>
    <name evidence="6" type="ORF">HF295_07510</name>
</gene>
<dbReference type="PANTHER" id="PTHR39181:SF1">
    <property type="entry name" value="TYROSINE-PROTEIN PHOSPHATASE YWQE"/>
    <property type="match status" value="1"/>
</dbReference>
<evidence type="ECO:0000256" key="2">
    <source>
        <dbReference type="ARBA" id="ARBA00013064"/>
    </source>
</evidence>
<dbReference type="GO" id="GO:0030145">
    <property type="term" value="F:manganese ion binding"/>
    <property type="evidence" value="ECO:0007669"/>
    <property type="project" value="InterPro"/>
</dbReference>
<name>A0A7L6N5D8_9MOLU</name>
<keyword evidence="4" id="KW-0904">Protein phosphatase</keyword>
<evidence type="ECO:0000256" key="3">
    <source>
        <dbReference type="ARBA" id="ARBA00022801"/>
    </source>
</evidence>
<protein>
    <recommendedName>
        <fullName evidence="2">protein-tyrosine-phosphatase</fullName>
        <ecNumber evidence="2">3.1.3.48</ecNumber>
    </recommendedName>
</protein>
<comment type="similarity">
    <text evidence="1">Belongs to the metallo-dependent hydrolases superfamily. CpsB/CapC family.</text>
</comment>
<evidence type="ECO:0000313" key="6">
    <source>
        <dbReference type="EMBL" id="QLY40702.1"/>
    </source>
</evidence>
<dbReference type="InterPro" id="IPR016667">
    <property type="entry name" value="Caps_polysacc_synth_CpsB/CapC"/>
</dbReference>
<dbReference type="EC" id="3.1.3.48" evidence="2"/>
<accession>A0A7L6N5D8</accession>
<dbReference type="SUPFAM" id="SSF89550">
    <property type="entry name" value="PHP domain-like"/>
    <property type="match status" value="1"/>
</dbReference>
<comment type="catalytic activity">
    <reaction evidence="5">
        <text>O-phospho-L-tyrosyl-[protein] + H2O = L-tyrosyl-[protein] + phosphate</text>
        <dbReference type="Rhea" id="RHEA:10684"/>
        <dbReference type="Rhea" id="RHEA-COMP:10136"/>
        <dbReference type="Rhea" id="RHEA-COMP:20101"/>
        <dbReference type="ChEBI" id="CHEBI:15377"/>
        <dbReference type="ChEBI" id="CHEBI:43474"/>
        <dbReference type="ChEBI" id="CHEBI:46858"/>
        <dbReference type="ChEBI" id="CHEBI:61978"/>
        <dbReference type="EC" id="3.1.3.48"/>
    </reaction>
</comment>
<evidence type="ECO:0000256" key="1">
    <source>
        <dbReference type="ARBA" id="ARBA00005750"/>
    </source>
</evidence>
<sequence length="229" mass="26890">MMIDIHTHLLPFVDDGVRDYDEAIQIINDLSKQGVNDIFITPHYYKLRNYISSPEENKQIFDTLKSKLDMNDIRLYLANEIKYTKDTLKDIEDKRVLALFKNLYLVEFSTDISVYELSEAIFNMIVKKYIPIIAHVERYENLNKIEDVKAFKKMGALIQVNATSLLGSRGLRTKKWIKKLIKEDLVDFVSSDSHRIHENLMKDAYQYLEKKFSKECAEKLMNNQIVIQA</sequence>
<evidence type="ECO:0000256" key="4">
    <source>
        <dbReference type="ARBA" id="ARBA00022912"/>
    </source>
</evidence>
<dbReference type="RefSeq" id="WP_312031550.1">
    <property type="nucleotide sequence ID" value="NZ_CP051151.1"/>
</dbReference>
<dbReference type="Gene3D" id="3.20.20.140">
    <property type="entry name" value="Metal-dependent hydrolases"/>
    <property type="match status" value="1"/>
</dbReference>
<dbReference type="GO" id="GO:0004725">
    <property type="term" value="F:protein tyrosine phosphatase activity"/>
    <property type="evidence" value="ECO:0007669"/>
    <property type="project" value="UniProtKB-EC"/>
</dbReference>
<dbReference type="EMBL" id="CP051151">
    <property type="protein sequence ID" value="QLY40702.1"/>
    <property type="molecule type" value="Genomic_DNA"/>
</dbReference>
<dbReference type="Pfam" id="PF19567">
    <property type="entry name" value="CpsB_CapC"/>
    <property type="match status" value="1"/>
</dbReference>